<dbReference type="OrthoDB" id="5298498at2"/>
<evidence type="ECO:0000313" key="3">
    <source>
        <dbReference type="Proteomes" id="UP000198816"/>
    </source>
</evidence>
<proteinExistence type="predicted"/>
<dbReference type="RefSeq" id="WP_093026918.1">
    <property type="nucleotide sequence ID" value="NZ_FNNZ01000001.1"/>
</dbReference>
<reference evidence="3" key="1">
    <citation type="submission" date="2016-10" db="EMBL/GenBank/DDBJ databases">
        <authorList>
            <person name="Varghese N."/>
            <person name="Submissions S."/>
        </authorList>
    </citation>
    <scope>NUCLEOTIDE SEQUENCE [LARGE SCALE GENOMIC DNA]</scope>
    <source>
        <strain evidence="3">DSM 217</strain>
    </source>
</reference>
<dbReference type="STRING" id="1058.SAMN05421783_10125"/>
<dbReference type="InterPro" id="IPR017792">
    <property type="entry name" value="UAAP1"/>
</dbReference>
<sequence>MTDAPLNPSRIVHTELLPGARNWSFVIRRGFALRLTDRRGGANCSALFYNAHEKLERYNMADTLKAQHTAFLTAGHVCYSDMGRILVSITGDTCGWHDTFCGVSDAALVRERFGVARYQEARNAFLRNGRELFLIELGKWGLGRRDLVANVNFFSKVAVDETGVMRFEPGHSTPGDHVDLRAEMDTLVVLNSCPHPLDPATEWSPKPVDLTIYRADPAAEDDPCRISCPENGRGFANTAIYHCQL</sequence>
<name>A0A1H2Q1M1_THIRO</name>
<keyword evidence="3" id="KW-1185">Reference proteome</keyword>
<dbReference type="EMBL" id="FNNZ01000001">
    <property type="protein sequence ID" value="SDW00369.1"/>
    <property type="molecule type" value="Genomic_DNA"/>
</dbReference>
<evidence type="ECO:0000259" key="1">
    <source>
        <dbReference type="Pfam" id="PF09347"/>
    </source>
</evidence>
<dbReference type="NCBIfam" id="TIGR03425">
    <property type="entry name" value="urea_degr_2"/>
    <property type="match status" value="1"/>
</dbReference>
<dbReference type="Pfam" id="PF09347">
    <property type="entry name" value="DUF1989"/>
    <property type="match status" value="1"/>
</dbReference>
<dbReference type="AlphaFoldDB" id="A0A1H2Q1M1"/>
<dbReference type="PANTHER" id="PTHR31527">
    <property type="entry name" value="RE64534P"/>
    <property type="match status" value="1"/>
</dbReference>
<organism evidence="2 3">
    <name type="scientific">Thiocapsa roseopersicina</name>
    <dbReference type="NCBI Taxonomy" id="1058"/>
    <lineage>
        <taxon>Bacteria</taxon>
        <taxon>Pseudomonadati</taxon>
        <taxon>Pseudomonadota</taxon>
        <taxon>Gammaproteobacteria</taxon>
        <taxon>Chromatiales</taxon>
        <taxon>Chromatiaceae</taxon>
        <taxon>Thiocapsa</taxon>
    </lineage>
</organism>
<dbReference type="PANTHER" id="PTHR31527:SF0">
    <property type="entry name" value="RE64534P"/>
    <property type="match status" value="1"/>
</dbReference>
<gene>
    <name evidence="2" type="ORF">SAMN05421783_10125</name>
</gene>
<accession>A0A1H2Q1M1</accession>
<evidence type="ECO:0000313" key="2">
    <source>
        <dbReference type="EMBL" id="SDW00369.1"/>
    </source>
</evidence>
<dbReference type="Proteomes" id="UP000198816">
    <property type="component" value="Unassembled WGS sequence"/>
</dbReference>
<dbReference type="InterPro" id="IPR018959">
    <property type="entry name" value="DUF1989"/>
</dbReference>
<feature type="domain" description="DUF1989" evidence="1">
    <location>
        <begin position="16"/>
        <end position="187"/>
    </location>
</feature>
<protein>
    <recommendedName>
        <fullName evidence="1">DUF1989 domain-containing protein</fullName>
    </recommendedName>
</protein>